<gene>
    <name evidence="1" type="ORF">LEP1GSC133_4892</name>
</gene>
<dbReference type="EMBL" id="AKWF02000085">
    <property type="protein sequence ID" value="EMO62266.1"/>
    <property type="molecule type" value="Genomic_DNA"/>
</dbReference>
<dbReference type="STRING" id="1192866.LEP1GSC133_4892"/>
<evidence type="ECO:0000313" key="2">
    <source>
        <dbReference type="Proteomes" id="UP000012159"/>
    </source>
</evidence>
<dbReference type="GO" id="GO:0022857">
    <property type="term" value="F:transmembrane transporter activity"/>
    <property type="evidence" value="ECO:0007669"/>
    <property type="project" value="InterPro"/>
</dbReference>
<dbReference type="Proteomes" id="UP000012159">
    <property type="component" value="Unassembled WGS sequence"/>
</dbReference>
<dbReference type="AlphaFoldDB" id="M6W461"/>
<dbReference type="InterPro" id="IPR001036">
    <property type="entry name" value="Acrflvin-R"/>
</dbReference>
<dbReference type="SUPFAM" id="SSF82693">
    <property type="entry name" value="Multidrug efflux transporter AcrB pore domain, PN1, PN2, PC1 and PC2 subdomains"/>
    <property type="match status" value="1"/>
</dbReference>
<comment type="caution">
    <text evidence="1">The sequence shown here is derived from an EMBL/GenBank/DDBJ whole genome shotgun (WGS) entry which is preliminary data.</text>
</comment>
<proteinExistence type="predicted"/>
<dbReference type="Gene3D" id="3.30.70.1430">
    <property type="entry name" value="Multidrug efflux transporter AcrB pore domain"/>
    <property type="match status" value="1"/>
</dbReference>
<name>M6W461_LEPBO</name>
<evidence type="ECO:0000313" key="1">
    <source>
        <dbReference type="EMBL" id="EMO62266.1"/>
    </source>
</evidence>
<dbReference type="Gene3D" id="1.20.1640.10">
    <property type="entry name" value="Multidrug efflux transporter AcrB transmembrane domain"/>
    <property type="match status" value="1"/>
</dbReference>
<accession>M6W461</accession>
<protein>
    <submittedName>
        <fullName evidence="1">RND transporter, hydrophobe/amphiphile efflux-1/heavy metal efflux family, permease protein</fullName>
    </submittedName>
</protein>
<reference evidence="1 2" key="1">
    <citation type="submission" date="2013-01" db="EMBL/GenBank/DDBJ databases">
        <authorList>
            <person name="Harkins D.M."/>
            <person name="Durkin A.S."/>
            <person name="Brinkac L.M."/>
            <person name="Haft D.H."/>
            <person name="Selengut J.D."/>
            <person name="Sanka R."/>
            <person name="DePew J."/>
            <person name="Purushe J."/>
            <person name="Picardeau M."/>
            <person name="Werts C."/>
            <person name="Goarant C."/>
            <person name="Vinetz J.M."/>
            <person name="Sutton G.G."/>
            <person name="Nierman W.C."/>
            <person name="Fouts D.E."/>
        </authorList>
    </citation>
    <scope>NUCLEOTIDE SEQUENCE [LARGE SCALE GENOMIC DNA]</scope>
    <source>
        <strain evidence="1 2">200901868</strain>
    </source>
</reference>
<dbReference type="GO" id="GO:0016020">
    <property type="term" value="C:membrane"/>
    <property type="evidence" value="ECO:0007669"/>
    <property type="project" value="InterPro"/>
</dbReference>
<sequence length="81" mass="9254">MGIEFLPELDEGSINIRCFFPVGISLKTSEKYVPIIRSTILKHEQVSSVLTQLGRNDERSDLYGPNRLEILVGLKDYSVWK</sequence>
<dbReference type="Pfam" id="PF00873">
    <property type="entry name" value="ACR_tran"/>
    <property type="match status" value="1"/>
</dbReference>
<organism evidence="1 2">
    <name type="scientific">Leptospira borgpetersenii serovar Pomona str. 200901868</name>
    <dbReference type="NCBI Taxonomy" id="1192866"/>
    <lineage>
        <taxon>Bacteria</taxon>
        <taxon>Pseudomonadati</taxon>
        <taxon>Spirochaetota</taxon>
        <taxon>Spirochaetia</taxon>
        <taxon>Leptospirales</taxon>
        <taxon>Leptospiraceae</taxon>
        <taxon>Leptospira</taxon>
    </lineage>
</organism>